<dbReference type="InterPro" id="IPR016130">
    <property type="entry name" value="Tyr_Pase_AS"/>
</dbReference>
<comment type="caution">
    <text evidence="6">The sequence shown here is derived from an EMBL/GenBank/DDBJ whole genome shotgun (WGS) entry which is preliminary data.</text>
</comment>
<name>A0AAD9LSD1_9STRA</name>
<feature type="binding site" evidence="3">
    <location>
        <begin position="814"/>
        <end position="817"/>
    </location>
    <ligand>
        <name>substrate</name>
    </ligand>
</feature>
<dbReference type="SUPFAM" id="SSF52799">
    <property type="entry name" value="(Phosphotyrosine protein) phosphatases II"/>
    <property type="match status" value="1"/>
</dbReference>
<proteinExistence type="inferred from homology"/>
<evidence type="ECO:0000313" key="7">
    <source>
        <dbReference type="Proteomes" id="UP001259832"/>
    </source>
</evidence>
<protein>
    <submittedName>
        <fullName evidence="6">Myotubularin-related protein 2</fullName>
    </submittedName>
</protein>
<feature type="domain" description="Myotubularin phosphatase" evidence="5">
    <location>
        <begin position="688"/>
        <end position="1062"/>
    </location>
</feature>
<dbReference type="InterPro" id="IPR029021">
    <property type="entry name" value="Prot-tyrosine_phosphatase-like"/>
</dbReference>
<dbReference type="GO" id="GO:0005737">
    <property type="term" value="C:cytoplasm"/>
    <property type="evidence" value="ECO:0007669"/>
    <property type="project" value="TreeGrafter"/>
</dbReference>
<dbReference type="PROSITE" id="PS51339">
    <property type="entry name" value="PPASE_MYOTUBULARIN"/>
    <property type="match status" value="1"/>
</dbReference>
<feature type="active site" description="Phosphocysteine intermediate" evidence="2">
    <location>
        <position position="901"/>
    </location>
</feature>
<feature type="region of interest" description="Disordered" evidence="4">
    <location>
        <begin position="449"/>
        <end position="468"/>
    </location>
</feature>
<dbReference type="Proteomes" id="UP001259832">
    <property type="component" value="Unassembled WGS sequence"/>
</dbReference>
<keyword evidence="7" id="KW-1185">Reference proteome</keyword>
<gene>
    <name evidence="6" type="ORF">P3T76_000118</name>
</gene>
<dbReference type="EMBL" id="JASMQC010000001">
    <property type="protein sequence ID" value="KAK1947828.1"/>
    <property type="molecule type" value="Genomic_DNA"/>
</dbReference>
<comment type="similarity">
    <text evidence="1">Belongs to the protein-tyrosine phosphatase family. Non-receptor class myotubularin subfamily.</text>
</comment>
<dbReference type="PANTHER" id="PTHR10807:SF128">
    <property type="entry name" value="PHOSPHATIDYLINOSITOL-3,5-BISPHOSPHATE 3-PHOSPHATASE"/>
    <property type="match status" value="1"/>
</dbReference>
<evidence type="ECO:0000256" key="3">
    <source>
        <dbReference type="PIRSR" id="PIRSR630564-2"/>
    </source>
</evidence>
<feature type="binding site" evidence="3">
    <location>
        <begin position="901"/>
        <end position="907"/>
    </location>
    <ligand>
        <name>substrate</name>
    </ligand>
</feature>
<dbReference type="PANTHER" id="PTHR10807">
    <property type="entry name" value="MYOTUBULARIN-RELATED"/>
    <property type="match status" value="1"/>
</dbReference>
<evidence type="ECO:0000259" key="5">
    <source>
        <dbReference type="PROSITE" id="PS51339"/>
    </source>
</evidence>
<dbReference type="InterPro" id="IPR030564">
    <property type="entry name" value="Myotubularin"/>
</dbReference>
<organism evidence="6 7">
    <name type="scientific">Phytophthora citrophthora</name>
    <dbReference type="NCBI Taxonomy" id="4793"/>
    <lineage>
        <taxon>Eukaryota</taxon>
        <taxon>Sar</taxon>
        <taxon>Stramenopiles</taxon>
        <taxon>Oomycota</taxon>
        <taxon>Peronosporomycetes</taxon>
        <taxon>Peronosporales</taxon>
        <taxon>Peronosporaceae</taxon>
        <taxon>Phytophthora</taxon>
    </lineage>
</organism>
<dbReference type="InterPro" id="IPR010569">
    <property type="entry name" value="Myotubularin-like_Pase_dom"/>
</dbReference>
<evidence type="ECO:0000256" key="1">
    <source>
        <dbReference type="ARBA" id="ARBA00007471"/>
    </source>
</evidence>
<sequence>MEETAPYTAEPGKTPLGLQQQNVEADVDDQLTDSGRNWSPDVLLELVKIWRRVFLTHPDWSRVQRMQAVYDVFKQTVDCSQRSRKAVDDKLYSMKQMYQFIAQVKDQFKQGGPDKAPSPSWFELTKEERRVVRVLHRVRIPNISLEVYDVFDSVLCPSAVAARKAAMESNGVTSVNAAQGMSATGDGRALTSVMPAGTNPNDDPQEITQEILDVKRNWSYDVTLQLARVWNSVHKENPALRGATLSLNVYNAFMAAVGGSNRSRKAVDDKMHSMREMYRFMKNYETKRITTGEPKIPWFDLTKPQRRAIRAANKIRVPNLAPDVYNEIDMLMTRMNQVSPTDTPIEPAPTSVPSVELESSQHNSIFTASAYINSSGVAVGQSAQNNRATNQTGGQSGQITCECGAKRLPGIAPAVVTSSNGTLQQQQQQINTPASSTPMHNVQASNYYSPHQAAGQGTPKRQRTMQEEVAPSQVFAGVQAISSAGIDTQTAREFMEQMRLSLAQDREERRQQHIEQMSFANISQETTMIAGEEEEPPRSRLIGESDVLAAITSEFLDENASKKDTAAATVCLGRVFMTTFRFQFVPEEEEYDRVRRHLLERSEEEIESYFSIPLGCIASVKKKNSIVEICTKDLRQLSFRFDVVEITKIYSVLMTYVFPDKIEFLFAFYHRLSENMLEEEPLLPCVLDWGVYDDQTEWERQGVFENCKWRVSTCNENYHAIETYPERLVVPIDVVDEVLLDAMNFRSLGRIPCLTWLNAANGATLCRSSQPKVGMSKATSPADESLVAAIASSSLLQDELQIIDCRPMSSALANRAKGYGVESSVNYRNCTISFMEIPNIHSMRESMRKLRNLCASPSADNLRWLGSIEDTKWLVYIRQLLKSGLHVAQLLRSGESVLLHCSHGWDRTSQIASLAQIFIDPYFRTWKGFQVLIEKEWLSFGHPFHLRHSHGEKADTQESPIFIQFLDCIAQLVRIYPSYFEFNEGLLLMLADALHSCRFGTFLFDCKKHRQEANLENRTVSVWTWVNGFRPQLTEQTYVPKQVLNPPLTGLLKRIGLWEAMFMRWSGQPLVQEPPITTNFFSDNTQRIFTWQLPQGTANALNVALTSKYREARLIQDLEERISVLEGKVKGRKGSRH</sequence>
<dbReference type="InterPro" id="IPR011993">
    <property type="entry name" value="PH-like_dom_sf"/>
</dbReference>
<dbReference type="SUPFAM" id="SSF50729">
    <property type="entry name" value="PH domain-like"/>
    <property type="match status" value="1"/>
</dbReference>
<evidence type="ECO:0000313" key="6">
    <source>
        <dbReference type="EMBL" id="KAK1947828.1"/>
    </source>
</evidence>
<feature type="binding site" evidence="3">
    <location>
        <begin position="839"/>
        <end position="840"/>
    </location>
    <ligand>
        <name>substrate</name>
    </ligand>
</feature>
<accession>A0AAD9LSD1</accession>
<dbReference type="AlphaFoldDB" id="A0AAD9LSD1"/>
<dbReference type="PROSITE" id="PS00383">
    <property type="entry name" value="TYR_PHOSPHATASE_1"/>
    <property type="match status" value="1"/>
</dbReference>
<evidence type="ECO:0000256" key="4">
    <source>
        <dbReference type="SAM" id="MobiDB-lite"/>
    </source>
</evidence>
<feature type="region of interest" description="Disordered" evidence="4">
    <location>
        <begin position="418"/>
        <end position="438"/>
    </location>
</feature>
<dbReference type="CDD" id="cd14507">
    <property type="entry name" value="PTP-MTM-like"/>
    <property type="match status" value="1"/>
</dbReference>
<reference evidence="6" key="1">
    <citation type="submission" date="2023-08" db="EMBL/GenBank/DDBJ databases">
        <title>Reference Genome Resource for the Citrus Pathogen Phytophthora citrophthora.</title>
        <authorList>
            <person name="Moller H."/>
            <person name="Coetzee B."/>
            <person name="Rose L.J."/>
            <person name="Van Niekerk J.M."/>
        </authorList>
    </citation>
    <scope>NUCLEOTIDE SEQUENCE</scope>
    <source>
        <strain evidence="6">STE-U-9442</strain>
    </source>
</reference>
<dbReference type="Pfam" id="PF06602">
    <property type="entry name" value="Myotub-related"/>
    <property type="match status" value="1"/>
</dbReference>
<evidence type="ECO:0000256" key="2">
    <source>
        <dbReference type="PIRSR" id="PIRSR630564-1"/>
    </source>
</evidence>
<dbReference type="Gene3D" id="2.30.29.30">
    <property type="entry name" value="Pleckstrin-homology domain (PH domain)/Phosphotyrosine-binding domain (PTB)"/>
    <property type="match status" value="1"/>
</dbReference>